<gene>
    <name evidence="9" type="ORF">O1V66_07380</name>
</gene>
<evidence type="ECO:0000256" key="2">
    <source>
        <dbReference type="ARBA" id="ARBA00022487"/>
    </source>
</evidence>
<keyword evidence="2" id="KW-0719">Serine esterase</keyword>
<dbReference type="Gene3D" id="3.40.50.1820">
    <property type="entry name" value="alpha/beta hydrolase"/>
    <property type="match status" value="1"/>
</dbReference>
<evidence type="ECO:0000256" key="6">
    <source>
        <dbReference type="ARBA" id="ARBA00022837"/>
    </source>
</evidence>
<organism evidence="9 10">
    <name type="scientific">Rouxiella chamberiensis</name>
    <dbReference type="NCBI Taxonomy" id="1513468"/>
    <lineage>
        <taxon>Bacteria</taxon>
        <taxon>Pseudomonadati</taxon>
        <taxon>Pseudomonadota</taxon>
        <taxon>Gammaproteobacteria</taxon>
        <taxon>Enterobacterales</taxon>
        <taxon>Yersiniaceae</taxon>
        <taxon>Rouxiella</taxon>
    </lineage>
</organism>
<keyword evidence="4 8" id="KW-0732">Signal</keyword>
<evidence type="ECO:0000313" key="10">
    <source>
        <dbReference type="Proteomes" id="UP001164712"/>
    </source>
</evidence>
<dbReference type="PANTHER" id="PTHR33938">
    <property type="entry name" value="FERULOYL ESTERASE B-RELATED"/>
    <property type="match status" value="1"/>
</dbReference>
<dbReference type="SUPFAM" id="SSF53474">
    <property type="entry name" value="alpha/beta-Hydrolases"/>
    <property type="match status" value="1"/>
</dbReference>
<sequence>MILKRFNGLWRATAMVSMLMISGASFAAAQQDNSTQPVTNRTSSNVTAATQSAGIDLPVVKPVIQCAALAQNSLSAIGGAGSRVTSAKEVNYNGATFCQIDGELKPTIGFQVLLPKDSWIQRYMQIGCGGLCGTIGLQIGAAAGCTPLNANGFAIAATDMGHKMQEADFGNQPQKRVDFAYRSQHLTAQVAKQLIKAYYGQSPHYAYFNGCSDGGREALMEAQRFPQDFNGVIAGAAAMNFQVQNAVYHAWQALSNTGPDGKAVIVASRLPLIHKAVLAQCDAKDGQVDGLIADPQSCHFDPGVLRCKAGTQDTQQCLSAAEMETLQRLYDGPRDPQTGEKLTLSGPMPGSELAWAGVFVPEKADDPIFSQMIALSSLKYLNYVKNPSSAFSLKDVQFTKTAFAELAKLHPLYDATNPDLKAFKDAGGKLIIWHGWADPHISPLNSVAYHQAVGSVMGAANRDAFERLYVVPGMHHCSGGEGPSQLDLLTPMMNWVEKGQAPDAVITYQAAKEASTSFGQPGGGKPMQKGGADGKALGAPPKGMKPMAQGLKLETLAPNAASRPVYPYPDYAVYSGKGDVNAASSYVRKRLGTVPESYHWLGEDFYKPYKFMN</sequence>
<dbReference type="EMBL" id="CP114058">
    <property type="protein sequence ID" value="WAT02415.1"/>
    <property type="molecule type" value="Genomic_DNA"/>
</dbReference>
<dbReference type="Pfam" id="PF07519">
    <property type="entry name" value="Tannase"/>
    <property type="match status" value="1"/>
</dbReference>
<keyword evidence="7" id="KW-1015">Disulfide bond</keyword>
<feature type="signal peptide" evidence="8">
    <location>
        <begin position="1"/>
        <end position="27"/>
    </location>
</feature>
<dbReference type="Proteomes" id="UP001164712">
    <property type="component" value="Chromosome"/>
</dbReference>
<evidence type="ECO:0000313" key="9">
    <source>
        <dbReference type="EMBL" id="WAT02415.1"/>
    </source>
</evidence>
<accession>A0ABY7HSS5</accession>
<dbReference type="PANTHER" id="PTHR33938:SF15">
    <property type="entry name" value="FERULOYL ESTERASE B-RELATED"/>
    <property type="match status" value="1"/>
</dbReference>
<evidence type="ECO:0000256" key="7">
    <source>
        <dbReference type="ARBA" id="ARBA00023157"/>
    </source>
</evidence>
<name>A0ABY7HSS5_9GAMM</name>
<evidence type="ECO:0000256" key="1">
    <source>
        <dbReference type="ARBA" id="ARBA00006249"/>
    </source>
</evidence>
<feature type="chain" id="PRO_5047548819" evidence="8">
    <location>
        <begin position="28"/>
        <end position="613"/>
    </location>
</feature>
<evidence type="ECO:0000256" key="4">
    <source>
        <dbReference type="ARBA" id="ARBA00022729"/>
    </source>
</evidence>
<dbReference type="GO" id="GO:0016787">
    <property type="term" value="F:hydrolase activity"/>
    <property type="evidence" value="ECO:0007669"/>
    <property type="project" value="UniProtKB-KW"/>
</dbReference>
<evidence type="ECO:0000256" key="3">
    <source>
        <dbReference type="ARBA" id="ARBA00022723"/>
    </source>
</evidence>
<keyword evidence="5 9" id="KW-0378">Hydrolase</keyword>
<proteinExistence type="inferred from homology"/>
<keyword evidence="10" id="KW-1185">Reference proteome</keyword>
<dbReference type="RefSeq" id="WP_052673411.1">
    <property type="nucleotide sequence ID" value="NZ_CP114058.1"/>
</dbReference>
<dbReference type="InterPro" id="IPR011118">
    <property type="entry name" value="Tannase/feruloyl_esterase"/>
</dbReference>
<evidence type="ECO:0000256" key="8">
    <source>
        <dbReference type="SAM" id="SignalP"/>
    </source>
</evidence>
<protein>
    <submittedName>
        <fullName evidence="9">Tannase/feruloyl esterase family alpha/beta hydrolase</fullName>
    </submittedName>
</protein>
<dbReference type="InterPro" id="IPR029058">
    <property type="entry name" value="AB_hydrolase_fold"/>
</dbReference>
<reference evidence="9" key="1">
    <citation type="submission" date="2022-12" db="EMBL/GenBank/DDBJ databases">
        <title>Complete genome sequence of an Australian strain of Rouxiella badensis DAR84756 and resolution of the R. badensis DSM100043 and R. chamberiensis DSM28324 genomes.</title>
        <authorList>
            <person name="Paul S."/>
            <person name="Anderson P.J."/>
            <person name="Maynard G."/>
            <person name="Dyall-Smith M."/>
            <person name="Kudinha T."/>
        </authorList>
    </citation>
    <scope>NUCLEOTIDE SEQUENCE</scope>
    <source>
        <strain evidence="9">DSM 28324</strain>
    </source>
</reference>
<keyword evidence="3" id="KW-0479">Metal-binding</keyword>
<keyword evidence="6" id="KW-0106">Calcium</keyword>
<evidence type="ECO:0000256" key="5">
    <source>
        <dbReference type="ARBA" id="ARBA00022801"/>
    </source>
</evidence>
<comment type="similarity">
    <text evidence="1">Belongs to the tannase family.</text>
</comment>